<evidence type="ECO:0000313" key="4">
    <source>
        <dbReference type="Proteomes" id="UP000024816"/>
    </source>
</evidence>
<dbReference type="PATRIC" id="fig|1280952.3.peg.3334"/>
<evidence type="ECO:0000256" key="1">
    <source>
        <dbReference type="SAM" id="MobiDB-lite"/>
    </source>
</evidence>
<feature type="region of interest" description="Disordered" evidence="1">
    <location>
        <begin position="42"/>
        <end position="61"/>
    </location>
</feature>
<dbReference type="OrthoDB" id="65747at2"/>
<dbReference type="PROSITE" id="PS51257">
    <property type="entry name" value="PROKAR_LIPOPROTEIN"/>
    <property type="match status" value="1"/>
</dbReference>
<feature type="chain" id="PRO_5001572009" description="Lipoprotein" evidence="2">
    <location>
        <begin position="26"/>
        <end position="267"/>
    </location>
</feature>
<reference evidence="3 4" key="1">
    <citation type="journal article" date="2014" name="Antonie Van Leeuwenhoek">
        <title>Hyphomonas beringensis sp. nov. and Hyphomonas chukchiensis sp. nov., isolated from surface seawater of the Bering Sea and Chukchi Sea.</title>
        <authorList>
            <person name="Li C."/>
            <person name="Lai Q."/>
            <person name="Li G."/>
            <person name="Dong C."/>
            <person name="Wang J."/>
            <person name="Liao Y."/>
            <person name="Shao Z."/>
        </authorList>
    </citation>
    <scope>NUCLEOTIDE SEQUENCE [LARGE SCALE GENOMIC DNA]</scope>
    <source>
        <strain evidence="3 4">VP2</strain>
    </source>
</reference>
<accession>A0A059F6M7</accession>
<dbReference type="RefSeq" id="WP_035584572.1">
    <property type="nucleotide sequence ID" value="NZ_ARYJ01000017.1"/>
</dbReference>
<keyword evidence="2" id="KW-0732">Signal</keyword>
<dbReference type="Proteomes" id="UP000024816">
    <property type="component" value="Unassembled WGS sequence"/>
</dbReference>
<gene>
    <name evidence="3" type="ORF">HJA_16659</name>
</gene>
<sequence>MTYTPKRWIRLGLGAALLGTAGLSACGGEGGEAGETAIASPAGAAQSGEMAGEMGEGEGGEGAVAPLDPALLVPVDQRAAMIASEAAVGAALSRAGERDAAAGHFRLAISEIKPGGLSRLVEKGLDPDLFDAAVEALEDGAGPLETETAVAAVETNVDELQANAGGDTVELIIFLMKRCENAYRSGVTFSNEIDNPVAYQKAWGYAVTAQELANKLDPEEASGLQLELKMLVLMWPAEGPVSGDVPAPPSTFLSQLSRIGLELSTLE</sequence>
<organism evidence="3 4">
    <name type="scientific">Hyphomonas jannaschiana VP2</name>
    <dbReference type="NCBI Taxonomy" id="1280952"/>
    <lineage>
        <taxon>Bacteria</taxon>
        <taxon>Pseudomonadati</taxon>
        <taxon>Pseudomonadota</taxon>
        <taxon>Alphaproteobacteria</taxon>
        <taxon>Hyphomonadales</taxon>
        <taxon>Hyphomonadaceae</taxon>
        <taxon>Hyphomonas</taxon>
    </lineage>
</organism>
<evidence type="ECO:0000256" key="2">
    <source>
        <dbReference type="SAM" id="SignalP"/>
    </source>
</evidence>
<dbReference type="EMBL" id="ARYJ01000017">
    <property type="protein sequence ID" value="KCZ83824.1"/>
    <property type="molecule type" value="Genomic_DNA"/>
</dbReference>
<protein>
    <recommendedName>
        <fullName evidence="5">Lipoprotein</fullName>
    </recommendedName>
</protein>
<evidence type="ECO:0008006" key="5">
    <source>
        <dbReference type="Google" id="ProtNLM"/>
    </source>
</evidence>
<keyword evidence="4" id="KW-1185">Reference proteome</keyword>
<feature type="signal peptide" evidence="2">
    <location>
        <begin position="1"/>
        <end position="25"/>
    </location>
</feature>
<dbReference type="AlphaFoldDB" id="A0A059F6M7"/>
<feature type="compositionally biased region" description="Low complexity" evidence="1">
    <location>
        <begin position="42"/>
        <end position="53"/>
    </location>
</feature>
<name>A0A059F6M7_9PROT</name>
<comment type="caution">
    <text evidence="3">The sequence shown here is derived from an EMBL/GenBank/DDBJ whole genome shotgun (WGS) entry which is preliminary data.</text>
</comment>
<dbReference type="STRING" id="1280952.HJA_16659"/>
<proteinExistence type="predicted"/>
<evidence type="ECO:0000313" key="3">
    <source>
        <dbReference type="EMBL" id="KCZ83824.1"/>
    </source>
</evidence>